<dbReference type="Pfam" id="PF00512">
    <property type="entry name" value="HisKA"/>
    <property type="match status" value="1"/>
</dbReference>
<comment type="caution">
    <text evidence="16">The sequence shown here is derived from an EMBL/GenBank/DDBJ whole genome shotgun (WGS) entry which is preliminary data.</text>
</comment>
<dbReference type="InterPro" id="IPR005467">
    <property type="entry name" value="His_kinase_dom"/>
</dbReference>
<dbReference type="InterPro" id="IPR003661">
    <property type="entry name" value="HisK_dim/P_dom"/>
</dbReference>
<dbReference type="Pfam" id="PF06580">
    <property type="entry name" value="His_kinase"/>
    <property type="match status" value="1"/>
</dbReference>
<evidence type="ECO:0000313" key="16">
    <source>
        <dbReference type="EMBL" id="MCZ8531994.1"/>
    </source>
</evidence>
<name>A0A9X3L694_9BACI</name>
<dbReference type="Pfam" id="PF00072">
    <property type="entry name" value="Response_reg"/>
    <property type="match status" value="1"/>
</dbReference>
<evidence type="ECO:0000256" key="10">
    <source>
        <dbReference type="ARBA" id="ARBA00023012"/>
    </source>
</evidence>
<evidence type="ECO:0000256" key="13">
    <source>
        <dbReference type="SAM" id="Phobius"/>
    </source>
</evidence>
<dbReference type="CDD" id="cd16922">
    <property type="entry name" value="HATPase_EvgS-ArcB-TorS-like"/>
    <property type="match status" value="1"/>
</dbReference>
<dbReference type="SMART" id="SM00388">
    <property type="entry name" value="HisKA"/>
    <property type="match status" value="1"/>
</dbReference>
<feature type="domain" description="Response regulatory" evidence="15">
    <location>
        <begin position="706"/>
        <end position="822"/>
    </location>
</feature>
<dbReference type="PANTHER" id="PTHR43547">
    <property type="entry name" value="TWO-COMPONENT HISTIDINE KINASE"/>
    <property type="match status" value="1"/>
</dbReference>
<dbReference type="Gene3D" id="2.60.120.260">
    <property type="entry name" value="Galactose-binding domain-like"/>
    <property type="match status" value="1"/>
</dbReference>
<feature type="domain" description="Histidine kinase" evidence="14">
    <location>
        <begin position="933"/>
        <end position="1029"/>
    </location>
</feature>
<feature type="modified residue" description="4-aspartylphosphate" evidence="12">
    <location>
        <position position="755"/>
    </location>
</feature>
<dbReference type="RefSeq" id="WP_269920667.1">
    <property type="nucleotide sequence ID" value="NZ_JAMKBI010000001.1"/>
</dbReference>
<evidence type="ECO:0000313" key="17">
    <source>
        <dbReference type="Proteomes" id="UP001152172"/>
    </source>
</evidence>
<evidence type="ECO:0000256" key="9">
    <source>
        <dbReference type="ARBA" id="ARBA00022840"/>
    </source>
</evidence>
<dbReference type="FunFam" id="3.30.565.10:FF:000023">
    <property type="entry name" value="PAS domain-containing sensor histidine kinase"/>
    <property type="match status" value="1"/>
</dbReference>
<keyword evidence="8" id="KW-0418">Kinase</keyword>
<dbReference type="EC" id="2.7.13.3" evidence="3"/>
<dbReference type="InterPro" id="IPR036890">
    <property type="entry name" value="HATPase_C_sf"/>
</dbReference>
<dbReference type="InterPro" id="IPR036097">
    <property type="entry name" value="HisK_dim/P_sf"/>
</dbReference>
<comment type="subcellular location">
    <subcellularLocation>
        <location evidence="2">Cell membrane</location>
    </subcellularLocation>
</comment>
<dbReference type="AlphaFoldDB" id="A0A9X3L694"/>
<feature type="domain" description="Histidine kinase" evidence="14">
    <location>
        <begin position="441"/>
        <end position="659"/>
    </location>
</feature>
<dbReference type="EMBL" id="JAMKBI010000001">
    <property type="protein sequence ID" value="MCZ8531994.1"/>
    <property type="molecule type" value="Genomic_DNA"/>
</dbReference>
<dbReference type="InterPro" id="IPR008979">
    <property type="entry name" value="Galactose-bd-like_sf"/>
</dbReference>
<keyword evidence="9 16" id="KW-0067">ATP-binding</keyword>
<evidence type="ECO:0000256" key="5">
    <source>
        <dbReference type="ARBA" id="ARBA00022553"/>
    </source>
</evidence>
<accession>A0A9X3L694</accession>
<evidence type="ECO:0000256" key="11">
    <source>
        <dbReference type="ARBA" id="ARBA00023136"/>
    </source>
</evidence>
<keyword evidence="13" id="KW-0812">Transmembrane</keyword>
<evidence type="ECO:0000259" key="15">
    <source>
        <dbReference type="PROSITE" id="PS50110"/>
    </source>
</evidence>
<dbReference type="SUPFAM" id="SSF49785">
    <property type="entry name" value="Galactose-binding domain-like"/>
    <property type="match status" value="1"/>
</dbReference>
<feature type="transmembrane region" description="Helical" evidence="13">
    <location>
        <begin position="366"/>
        <end position="387"/>
    </location>
</feature>
<keyword evidence="10" id="KW-0902">Two-component regulatory system</keyword>
<dbReference type="InterPro" id="IPR011623">
    <property type="entry name" value="7TMR_DISM_rcpt_extracell_dom1"/>
</dbReference>
<dbReference type="Gene3D" id="3.40.50.2300">
    <property type="match status" value="1"/>
</dbReference>
<dbReference type="PANTHER" id="PTHR43547:SF2">
    <property type="entry name" value="HYBRID SIGNAL TRANSDUCTION HISTIDINE KINASE C"/>
    <property type="match status" value="1"/>
</dbReference>
<dbReference type="Pfam" id="PF02518">
    <property type="entry name" value="HATPase_c"/>
    <property type="match status" value="2"/>
</dbReference>
<comment type="catalytic activity">
    <reaction evidence="1">
        <text>ATP + protein L-histidine = ADP + protein N-phospho-L-histidine.</text>
        <dbReference type="EC" id="2.7.13.3"/>
    </reaction>
</comment>
<dbReference type="GO" id="GO:0005886">
    <property type="term" value="C:plasma membrane"/>
    <property type="evidence" value="ECO:0007669"/>
    <property type="project" value="UniProtKB-SubCell"/>
</dbReference>
<gene>
    <name evidence="16" type="ORF">M9R61_01375</name>
</gene>
<dbReference type="GO" id="GO:0005524">
    <property type="term" value="F:ATP binding"/>
    <property type="evidence" value="ECO:0007669"/>
    <property type="project" value="UniProtKB-KW"/>
</dbReference>
<keyword evidence="4" id="KW-1003">Cell membrane</keyword>
<organism evidence="16 17">
    <name type="scientific">Psychrobacillus psychrodurans</name>
    <dbReference type="NCBI Taxonomy" id="126157"/>
    <lineage>
        <taxon>Bacteria</taxon>
        <taxon>Bacillati</taxon>
        <taxon>Bacillota</taxon>
        <taxon>Bacilli</taxon>
        <taxon>Bacillales</taxon>
        <taxon>Bacillaceae</taxon>
        <taxon>Psychrobacillus</taxon>
    </lineage>
</organism>
<dbReference type="SMART" id="SM00387">
    <property type="entry name" value="HATPase_c"/>
    <property type="match status" value="2"/>
</dbReference>
<dbReference type="InterPro" id="IPR003594">
    <property type="entry name" value="HATPase_dom"/>
</dbReference>
<protein>
    <recommendedName>
        <fullName evidence="3">histidine kinase</fullName>
        <ecNumber evidence="3">2.7.13.3</ecNumber>
    </recommendedName>
</protein>
<dbReference type="InterPro" id="IPR004358">
    <property type="entry name" value="Sig_transdc_His_kin-like_C"/>
</dbReference>
<evidence type="ECO:0000256" key="7">
    <source>
        <dbReference type="ARBA" id="ARBA00022741"/>
    </source>
</evidence>
<dbReference type="CDD" id="cd00082">
    <property type="entry name" value="HisKA"/>
    <property type="match status" value="1"/>
</dbReference>
<dbReference type="SUPFAM" id="SSF55874">
    <property type="entry name" value="ATPase domain of HSP90 chaperone/DNA topoisomerase II/histidine kinase"/>
    <property type="match status" value="2"/>
</dbReference>
<keyword evidence="17" id="KW-1185">Reference proteome</keyword>
<dbReference type="PRINTS" id="PR00344">
    <property type="entry name" value="BCTRLSENSOR"/>
</dbReference>
<feature type="transmembrane region" description="Helical" evidence="13">
    <location>
        <begin position="233"/>
        <end position="253"/>
    </location>
</feature>
<sequence>MKRKISILLSISIFLITLIYIVNPFQSLNSHTSPIQNGVLSLEDWDEENDPVIELNGEWEFYPDQLIIPHPNHDVFASSQEIREQITVPGEWNTSLKDGSPHGIGTYRLLIDVPEEGSYGIKAYAIRNSSKFYINGKEVGGAGNPTKNKEDFIYDNRKYIVIGESVNKQLEIVVQVANLTYYTGGIIHPLKFGTAETIIAKHELDRLIEMMIISGYMLLGIIHFFTFIQRKKYIYELFFALFCIALGLYTSMLNEYLFFIVFPEFDAKEQTRLQLLIIHLVVLFFMLFVYHLFKQYVNKIIVIVLSSLLFMQILKYSMYNSIFVPTKYFPMQIRQVLIVLLLAICFAYIFIVLMRAFFRKKEDTEYLLLTVTTFMCYGLVLGLEFLLEIEVKGLLSALCLLMIFSLSLLVSHRYQDAFKRVEALSEELLLHDRLKDEFLVKTSHELSTPLHGIINLSKSLLEGIDGPLKRQQQENVILIHNVGKRLASIVEDLLFVSNIKKGNIRKVARPVNITIVEEVLAEMSYLISPIQQINLVNNALKNLPPIYIDEQKLKQVFFNLIYNAIKYTNQGSITIDAKVKGTHMHVSVTDTGKGIEKEHLELIFSSFYQIESSRSGDAKGLGLGLSITKNIIESSGGSISVFSEIGEGSCFTFTVPLASEQQIVEQNEKERLMWPEQMSFPETTEVTQLQAATVVSTKETGTKTYTILVVDDEPANLKVLINMIHSLEYNVIAASSGTEALDIIKTRSIDLIILDLMMPNMSGYELSQAIREEYALVELPIIILTAAGQLSDLVVSFQMGANDFLQKPVNLDELKARVESLLLMKKSAQDALNHELSFYYAQIKPHFLYNTLNTIIGLSYTDVEKTRDALQHLAIYFRAKLDFQGHHSLVTIEDEVELVQSYLAIEQMRFGDRLSIQYDIDDTIETYIPSMTIQPLVENAIQHGISKQQDGGTLQLAIEREFSNIKITIEDNGVGIPLEKQQELLEGKNNRIGFNNPLKKLSLIKGVTLHLESEEGKGTKITIRLPEVNNNENIIN</sequence>
<dbReference type="SUPFAM" id="SSF52172">
    <property type="entry name" value="CheY-like"/>
    <property type="match status" value="1"/>
</dbReference>
<feature type="transmembrane region" description="Helical" evidence="13">
    <location>
        <begin position="273"/>
        <end position="293"/>
    </location>
</feature>
<evidence type="ECO:0000256" key="12">
    <source>
        <dbReference type="PROSITE-ProRule" id="PRU00169"/>
    </source>
</evidence>
<feature type="transmembrane region" description="Helical" evidence="13">
    <location>
        <begin position="300"/>
        <end position="319"/>
    </location>
</feature>
<dbReference type="Gene3D" id="1.10.287.130">
    <property type="match status" value="1"/>
</dbReference>
<keyword evidence="13" id="KW-1133">Transmembrane helix</keyword>
<evidence type="ECO:0000259" key="14">
    <source>
        <dbReference type="PROSITE" id="PS50109"/>
    </source>
</evidence>
<proteinExistence type="predicted"/>
<evidence type="ECO:0000256" key="1">
    <source>
        <dbReference type="ARBA" id="ARBA00000085"/>
    </source>
</evidence>
<dbReference type="PROSITE" id="PS50109">
    <property type="entry name" value="HIS_KIN"/>
    <property type="match status" value="2"/>
</dbReference>
<feature type="transmembrane region" description="Helical" evidence="13">
    <location>
        <begin position="331"/>
        <end position="354"/>
    </location>
</feature>
<evidence type="ECO:0000256" key="6">
    <source>
        <dbReference type="ARBA" id="ARBA00022679"/>
    </source>
</evidence>
<dbReference type="Proteomes" id="UP001152172">
    <property type="component" value="Unassembled WGS sequence"/>
</dbReference>
<dbReference type="SMART" id="SM00448">
    <property type="entry name" value="REC"/>
    <property type="match status" value="1"/>
</dbReference>
<keyword evidence="5 12" id="KW-0597">Phosphoprotein</keyword>
<evidence type="ECO:0000256" key="8">
    <source>
        <dbReference type="ARBA" id="ARBA00022777"/>
    </source>
</evidence>
<dbReference type="InterPro" id="IPR001789">
    <property type="entry name" value="Sig_transdc_resp-reg_receiver"/>
</dbReference>
<dbReference type="Pfam" id="PF07695">
    <property type="entry name" value="7TMR-DISM_7TM"/>
    <property type="match status" value="1"/>
</dbReference>
<dbReference type="GO" id="GO:0000155">
    <property type="term" value="F:phosphorelay sensor kinase activity"/>
    <property type="evidence" value="ECO:0007669"/>
    <property type="project" value="InterPro"/>
</dbReference>
<keyword evidence="11 13" id="KW-0472">Membrane</keyword>
<dbReference type="InterPro" id="IPR010559">
    <property type="entry name" value="Sig_transdc_His_kin_internal"/>
</dbReference>
<dbReference type="InterPro" id="IPR011006">
    <property type="entry name" value="CheY-like_superfamily"/>
</dbReference>
<evidence type="ECO:0000256" key="3">
    <source>
        <dbReference type="ARBA" id="ARBA00012438"/>
    </source>
</evidence>
<dbReference type="SUPFAM" id="SSF47384">
    <property type="entry name" value="Homodimeric domain of signal transducing histidine kinase"/>
    <property type="match status" value="1"/>
</dbReference>
<dbReference type="PROSITE" id="PS50110">
    <property type="entry name" value="RESPONSE_REGULATORY"/>
    <property type="match status" value="1"/>
</dbReference>
<keyword evidence="6" id="KW-0808">Transferase</keyword>
<dbReference type="Gene3D" id="3.30.565.10">
    <property type="entry name" value="Histidine kinase-like ATPase, C-terminal domain"/>
    <property type="match status" value="2"/>
</dbReference>
<feature type="transmembrane region" description="Helical" evidence="13">
    <location>
        <begin position="207"/>
        <end position="226"/>
    </location>
</feature>
<evidence type="ECO:0000256" key="2">
    <source>
        <dbReference type="ARBA" id="ARBA00004236"/>
    </source>
</evidence>
<evidence type="ECO:0000256" key="4">
    <source>
        <dbReference type="ARBA" id="ARBA00022475"/>
    </source>
</evidence>
<keyword evidence="7" id="KW-0547">Nucleotide-binding</keyword>
<reference evidence="16" key="1">
    <citation type="submission" date="2022-05" db="EMBL/GenBank/DDBJ databases">
        <authorList>
            <person name="Colautti A."/>
            <person name="Iacumin L."/>
        </authorList>
    </citation>
    <scope>NUCLEOTIDE SEQUENCE</scope>
    <source>
        <strain evidence="16">DSM 30747</strain>
    </source>
</reference>